<dbReference type="PROSITE" id="PS50195">
    <property type="entry name" value="PX"/>
    <property type="match status" value="1"/>
</dbReference>
<dbReference type="GO" id="GO:0045022">
    <property type="term" value="P:early endosome to late endosome transport"/>
    <property type="evidence" value="ECO:0007669"/>
    <property type="project" value="TreeGrafter"/>
</dbReference>
<dbReference type="Pfam" id="PF00787">
    <property type="entry name" value="PX"/>
    <property type="match status" value="1"/>
</dbReference>
<dbReference type="InterPro" id="IPR036871">
    <property type="entry name" value="PX_dom_sf"/>
</dbReference>
<dbReference type="GO" id="GO:0035091">
    <property type="term" value="F:phosphatidylinositol binding"/>
    <property type="evidence" value="ECO:0007669"/>
    <property type="project" value="InterPro"/>
</dbReference>
<dbReference type="SMART" id="SM00312">
    <property type="entry name" value="PX"/>
    <property type="match status" value="1"/>
</dbReference>
<accession>F0W460</accession>
<evidence type="ECO:0000256" key="2">
    <source>
        <dbReference type="ARBA" id="ARBA00022490"/>
    </source>
</evidence>
<feature type="compositionally biased region" description="Low complexity" evidence="3">
    <location>
        <begin position="293"/>
        <end position="308"/>
    </location>
</feature>
<dbReference type="GO" id="GO:0008333">
    <property type="term" value="P:endosome to lysosome transport"/>
    <property type="evidence" value="ECO:0007669"/>
    <property type="project" value="TreeGrafter"/>
</dbReference>
<dbReference type="EMBL" id="FR824061">
    <property type="protein sequence ID" value="CCA15858.1"/>
    <property type="molecule type" value="Genomic_DNA"/>
</dbReference>
<dbReference type="CDD" id="cd06093">
    <property type="entry name" value="PX_domain"/>
    <property type="match status" value="1"/>
</dbReference>
<evidence type="ECO:0000259" key="4">
    <source>
        <dbReference type="PROSITE" id="PS50195"/>
    </source>
</evidence>
<dbReference type="PANTHER" id="PTHR22999:SF23">
    <property type="entry name" value="SORTING NEXIN-16"/>
    <property type="match status" value="1"/>
</dbReference>
<feature type="region of interest" description="Disordered" evidence="3">
    <location>
        <begin position="120"/>
        <end position="139"/>
    </location>
</feature>
<dbReference type="GO" id="GO:0005769">
    <property type="term" value="C:early endosome"/>
    <property type="evidence" value="ECO:0007669"/>
    <property type="project" value="TreeGrafter"/>
</dbReference>
<evidence type="ECO:0000256" key="1">
    <source>
        <dbReference type="ARBA" id="ARBA00004496"/>
    </source>
</evidence>
<feature type="compositionally biased region" description="Polar residues" evidence="3">
    <location>
        <begin position="309"/>
        <end position="323"/>
    </location>
</feature>
<dbReference type="Gene3D" id="3.30.1520.10">
    <property type="entry name" value="Phox-like domain"/>
    <property type="match status" value="1"/>
</dbReference>
<comment type="subcellular location">
    <subcellularLocation>
        <location evidence="1">Cytoplasm</location>
    </subcellularLocation>
</comment>
<feature type="region of interest" description="Disordered" evidence="3">
    <location>
        <begin position="290"/>
        <end position="323"/>
    </location>
</feature>
<reference evidence="5" key="1">
    <citation type="journal article" date="2011" name="PLoS Biol.">
        <title>Gene gain and loss during evolution of obligate parasitism in the white rust pathogen of Arabidopsis thaliana.</title>
        <authorList>
            <person name="Kemen E."/>
            <person name="Gardiner A."/>
            <person name="Schultz-Larsen T."/>
            <person name="Kemen A.C."/>
            <person name="Balmuth A.L."/>
            <person name="Robert-Seilaniantz A."/>
            <person name="Bailey K."/>
            <person name="Holub E."/>
            <person name="Studholme D.J."/>
            <person name="Maclean D."/>
            <person name="Jones J.D."/>
        </authorList>
    </citation>
    <scope>NUCLEOTIDE SEQUENCE</scope>
</reference>
<dbReference type="HOGENOM" id="CLU_082002_0_0_1"/>
<feature type="domain" description="PX" evidence="4">
    <location>
        <begin position="1"/>
        <end position="110"/>
    </location>
</feature>
<proteinExistence type="predicted"/>
<dbReference type="InterPro" id="IPR001683">
    <property type="entry name" value="PX_dom"/>
</dbReference>
<evidence type="ECO:0000256" key="3">
    <source>
        <dbReference type="SAM" id="MobiDB-lite"/>
    </source>
</evidence>
<sequence>MLQLNALIAGYETVGDHTEYIIQINCQMGSWMISRRFSDFDHLHSRLNRRFGDLIDAKLPEKQWFGRFDSQFLAKRQDKLQQYLVKLLNVPGILDDISLCRFLDVEKHLDPNGELVMGLGARTSGGGNTNRSSGFPGSRNGIITEQDRLNAIVDHAAQAFIDINQVTEPLEEEQARQRRSEIFNIAHMSCNEQKIADHFASTMQNFAVCLPSVDNILSEAKLLSYFEASDDTTLSENPAEQRVELLSFDQQRELIQICSTQVEAAVKIKLDAPTVDLVVVIDTLTLPSESSDANRNTNVAAAARSSATQSNGRMSNPSEETTD</sequence>
<gene>
    <name evidence="5" type="primary">AlNc14C16G1743</name>
    <name evidence="5" type="ORF">ALNC14_020010</name>
</gene>
<dbReference type="InterPro" id="IPR051837">
    <property type="entry name" value="SortingNexin/PXDomain-PKLike"/>
</dbReference>
<dbReference type="SUPFAM" id="SSF64268">
    <property type="entry name" value="PX domain"/>
    <property type="match status" value="1"/>
</dbReference>
<protein>
    <submittedName>
        <fullName evidence="5">Uncharacterized protein AlNc14C16G1743</fullName>
    </submittedName>
</protein>
<reference evidence="5" key="2">
    <citation type="submission" date="2011-02" db="EMBL/GenBank/DDBJ databases">
        <authorList>
            <person name="MacLean D."/>
        </authorList>
    </citation>
    <scope>NUCLEOTIDE SEQUENCE</scope>
</reference>
<dbReference type="GO" id="GO:0006622">
    <property type="term" value="P:protein targeting to lysosome"/>
    <property type="evidence" value="ECO:0007669"/>
    <property type="project" value="TreeGrafter"/>
</dbReference>
<dbReference type="GO" id="GO:0005770">
    <property type="term" value="C:late endosome"/>
    <property type="evidence" value="ECO:0007669"/>
    <property type="project" value="TreeGrafter"/>
</dbReference>
<name>F0W460_9STRA</name>
<organism evidence="5">
    <name type="scientific">Albugo laibachii Nc14</name>
    <dbReference type="NCBI Taxonomy" id="890382"/>
    <lineage>
        <taxon>Eukaryota</taxon>
        <taxon>Sar</taxon>
        <taxon>Stramenopiles</taxon>
        <taxon>Oomycota</taxon>
        <taxon>Peronosporomycetes</taxon>
        <taxon>Albuginales</taxon>
        <taxon>Albuginaceae</taxon>
        <taxon>Albugo</taxon>
    </lineage>
</organism>
<dbReference type="AlphaFoldDB" id="F0W460"/>
<keyword evidence="2" id="KW-0963">Cytoplasm</keyword>
<dbReference type="PANTHER" id="PTHR22999">
    <property type="entry name" value="PX SERINE/THREONINE KINASE PXK"/>
    <property type="match status" value="1"/>
</dbReference>
<evidence type="ECO:0000313" key="5">
    <source>
        <dbReference type="EMBL" id="CCA15858.1"/>
    </source>
</evidence>